<dbReference type="RefSeq" id="WP_010925161.1">
    <property type="nucleotide sequence ID" value="NC_002771.1"/>
</dbReference>
<dbReference type="KEGG" id="mpu:MYPU_3570"/>
<sequence length="146" mass="16616">MIQKIKLSFQKVKNLSLKQKIVVALVTSLSLGAIGLGVFYFTNNHNTQLATKDSNQKTEQSSISFNVFSQMDEKDFYQSVYIEDGKAKIDKDIVAKIVKDQITRLGVSHGDLKVGYFVENEVIFLDLIWTSNNNQRVQKSFKLYLS</sequence>
<gene>
    <name evidence="2" type="ordered locus">MYPU_3570</name>
</gene>
<reference evidence="2 3" key="1">
    <citation type="journal article" date="2001" name="Nucleic Acids Res.">
        <title>The complete genome sequence of the murine respiratory pathogen Mycoplasma pulmonis.</title>
        <authorList>
            <person name="Chambaud I."/>
            <person name="Heilig R."/>
            <person name="Ferris S."/>
            <person name="Barbe V."/>
            <person name="Samson D."/>
            <person name="Galisson F."/>
            <person name="Moszer I."/>
            <person name="Dybvig K."/>
            <person name="Wroblewski H."/>
            <person name="Viari A."/>
            <person name="Rocha E.P.C."/>
            <person name="Blanchard A."/>
        </authorList>
    </citation>
    <scope>NUCLEOTIDE SEQUENCE [LARGE SCALE GENOMIC DNA]</scope>
    <source>
        <strain evidence="2 3">UAB CTIP</strain>
    </source>
</reference>
<organism evidence="3">
    <name type="scientific">Mycoplasmopsis pulmonis (strain UAB CTIP)</name>
    <name type="common">Mycoplasma pulmonis</name>
    <dbReference type="NCBI Taxonomy" id="272635"/>
    <lineage>
        <taxon>Bacteria</taxon>
        <taxon>Bacillati</taxon>
        <taxon>Mycoplasmatota</taxon>
        <taxon>Mycoplasmoidales</taxon>
        <taxon>Metamycoplasmataceae</taxon>
        <taxon>Mycoplasmopsis</taxon>
    </lineage>
</organism>
<evidence type="ECO:0000313" key="3">
    <source>
        <dbReference type="Proteomes" id="UP000000528"/>
    </source>
</evidence>
<accession>Q98QK4</accession>
<evidence type="ECO:0000256" key="1">
    <source>
        <dbReference type="SAM" id="Phobius"/>
    </source>
</evidence>
<name>Q98QK4_MYCPU</name>
<keyword evidence="3" id="KW-1185">Reference proteome</keyword>
<proteinExistence type="predicted"/>
<dbReference type="Proteomes" id="UP000000528">
    <property type="component" value="Chromosome"/>
</dbReference>
<keyword evidence="1" id="KW-0812">Transmembrane</keyword>
<dbReference type="HOGENOM" id="CLU_1775408_0_0_14"/>
<dbReference type="PIR" id="E90556">
    <property type="entry name" value="E90556"/>
</dbReference>
<keyword evidence="1" id="KW-0472">Membrane</keyword>
<dbReference type="STRING" id="272635.gene:17576956"/>
<feature type="transmembrane region" description="Helical" evidence="1">
    <location>
        <begin position="21"/>
        <end position="41"/>
    </location>
</feature>
<keyword evidence="1" id="KW-1133">Transmembrane helix</keyword>
<dbReference type="BioCyc" id="MPUL272635:G1GT6-364-MONOMER"/>
<evidence type="ECO:0000313" key="2">
    <source>
        <dbReference type="EMBL" id="CAC13530.1"/>
    </source>
</evidence>
<dbReference type="EMBL" id="AL445564">
    <property type="protein sequence ID" value="CAC13530.1"/>
    <property type="molecule type" value="Genomic_DNA"/>
</dbReference>
<dbReference type="AlphaFoldDB" id="Q98QK4"/>
<protein>
    <submittedName>
        <fullName evidence="2">Uncharacterized protein</fullName>
    </submittedName>
</protein>
<dbReference type="NCBIfam" id="NF045957">
    <property type="entry name" value="MHO_1590_dom"/>
    <property type="match status" value="1"/>
</dbReference>